<dbReference type="KEGG" id="tsu:Tresu_1603"/>
<sequence length="93" mass="10581">MLIKICKLIDFVFFMASTVIQKYGIFFHAEAMPVTGCLICCAICQHKKLLLRKNIKKNGRKAIDRHMAILIYVDSPENQVYRQVNGPPGILSL</sequence>
<reference evidence="1 2" key="1">
    <citation type="journal article" date="2011" name="Stand. Genomic Sci.">
        <title>Complete genome sequence of Treponema succinifaciens type strain (6091).</title>
        <authorList>
            <person name="Han C."/>
            <person name="Gronow S."/>
            <person name="Teshima H."/>
            <person name="Lapidus A."/>
            <person name="Nolan M."/>
            <person name="Lucas S."/>
            <person name="Hammon N."/>
            <person name="Deshpande S."/>
            <person name="Cheng J.F."/>
            <person name="Zeytun A."/>
            <person name="Tapia R."/>
            <person name="Goodwin L."/>
            <person name="Pitluck S."/>
            <person name="Liolios K."/>
            <person name="Pagani I."/>
            <person name="Ivanova N."/>
            <person name="Mavromatis K."/>
            <person name="Mikhailova N."/>
            <person name="Huntemann M."/>
            <person name="Pati A."/>
            <person name="Chen A."/>
            <person name="Palaniappan K."/>
            <person name="Land M."/>
            <person name="Hauser L."/>
            <person name="Brambilla E.M."/>
            <person name="Rohde M."/>
            <person name="Goker M."/>
            <person name="Woyke T."/>
            <person name="Bristow J."/>
            <person name="Eisen J.A."/>
            <person name="Markowitz V."/>
            <person name="Hugenholtz P."/>
            <person name="Kyrpides N.C."/>
            <person name="Klenk H.P."/>
            <person name="Detter J.C."/>
        </authorList>
    </citation>
    <scope>NUCLEOTIDE SEQUENCE [LARGE SCALE GENOMIC DNA]</scope>
    <source>
        <strain evidence="2">ATCC 33096 / DSM 2489 / 6091</strain>
    </source>
</reference>
<accession>F2NVR6</accession>
<dbReference type="HOGENOM" id="CLU_2398707_0_0_12"/>
<dbReference type="Proteomes" id="UP000006852">
    <property type="component" value="Chromosome"/>
</dbReference>
<gene>
    <name evidence="1" type="ordered locus">Tresu_1603</name>
</gene>
<reference evidence="2" key="2">
    <citation type="submission" date="2011-04" db="EMBL/GenBank/DDBJ databases">
        <title>The complete genome of chromosome of Treponema succinifaciens DSM 2489.</title>
        <authorList>
            <person name="Lucas S."/>
            <person name="Copeland A."/>
            <person name="Lapidus A."/>
            <person name="Bruce D."/>
            <person name="Goodwin L."/>
            <person name="Pitluck S."/>
            <person name="Peters L."/>
            <person name="Kyrpides N."/>
            <person name="Mavromatis K."/>
            <person name="Ivanova N."/>
            <person name="Ovchinnikova G."/>
            <person name="Teshima H."/>
            <person name="Detter J.C."/>
            <person name="Tapia R."/>
            <person name="Han C."/>
            <person name="Land M."/>
            <person name="Hauser L."/>
            <person name="Markowitz V."/>
            <person name="Cheng J.-F."/>
            <person name="Hugenholtz P."/>
            <person name="Woyke T."/>
            <person name="Wu D."/>
            <person name="Gronow S."/>
            <person name="Wellnitz S."/>
            <person name="Brambilla E."/>
            <person name="Klenk H.-P."/>
            <person name="Eisen J.A."/>
        </authorList>
    </citation>
    <scope>NUCLEOTIDE SEQUENCE [LARGE SCALE GENOMIC DNA]</scope>
    <source>
        <strain evidence="2">ATCC 33096 / DSM 2489 / 6091</strain>
    </source>
</reference>
<proteinExistence type="predicted"/>
<dbReference type="AlphaFoldDB" id="F2NVR6"/>
<dbReference type="EMBL" id="CP002631">
    <property type="protein sequence ID" value="AEB14503.1"/>
    <property type="molecule type" value="Genomic_DNA"/>
</dbReference>
<name>F2NVR6_TRES6</name>
<protein>
    <submittedName>
        <fullName evidence="1">Uncharacterized protein</fullName>
    </submittedName>
</protein>
<evidence type="ECO:0000313" key="2">
    <source>
        <dbReference type="Proteomes" id="UP000006852"/>
    </source>
</evidence>
<keyword evidence="2" id="KW-1185">Reference proteome</keyword>
<evidence type="ECO:0000313" key="1">
    <source>
        <dbReference type="EMBL" id="AEB14503.1"/>
    </source>
</evidence>
<organism evidence="1 2">
    <name type="scientific">Treponema succinifaciens (strain ATCC 33096 / DSM 2489 / 6091)</name>
    <dbReference type="NCBI Taxonomy" id="869209"/>
    <lineage>
        <taxon>Bacteria</taxon>
        <taxon>Pseudomonadati</taxon>
        <taxon>Spirochaetota</taxon>
        <taxon>Spirochaetia</taxon>
        <taxon>Spirochaetales</taxon>
        <taxon>Treponemataceae</taxon>
        <taxon>Treponema</taxon>
    </lineage>
</organism>